<proteinExistence type="predicted"/>
<name>A0A182QLE5_9DIPT</name>
<keyword evidence="1" id="KW-0732">Signal</keyword>
<dbReference type="Proteomes" id="UP000075886">
    <property type="component" value="Unassembled WGS sequence"/>
</dbReference>
<sequence>MKGLKMMRSLVMVLVLCVQGLLEVQAKPDFGVNLPITSSGKVSQAVLGAKSVLVAVDDNTPLTVEANYNGLQQLADIMTTIAAIPVQIGNELIPLVTSLVTDGSGDVTAAFAPVFAKITEVADAITTKIPLANTAIKALFQARFNSIGLDYIPDQLTDGFDRITDGLADLTAKLQVLKGAIEAAVTEMVVDLSPAILKKHVKPALIYNLVFAVNQLKAYIPEVKYTIDSTLENINLADDYLVLLYQASSDSVTTNTALINSVRTVTDGIQTRVKEYLDLYGSEYDSLKTSAKALTNIATAPDISNMFAALDAFTTTYESLATTRYPALATQMQTLLDTMATALGGSSTPGQITSGLLDSLILTVIENGKFAQFCFNKYLGLVFGFLTSLSDSAGLCFDKEITRLQYLQDSLLEFTDMLPFDYEMTEVELTVCDNLTPQDKLDECVLLLSGFYDELSVQFSLKVQYLFELIEAETVASANRFLICVELVKINLVEMSEPTLTDEIRQCALGGPTADD</sequence>
<dbReference type="PROSITE" id="PS50897">
    <property type="entry name" value="CTLH"/>
    <property type="match status" value="1"/>
</dbReference>
<dbReference type="VEuPathDB" id="VectorBase:AFAF012548"/>
<evidence type="ECO:0000313" key="4">
    <source>
        <dbReference type="Proteomes" id="UP000075886"/>
    </source>
</evidence>
<organism evidence="3 4">
    <name type="scientific">Anopheles farauti</name>
    <dbReference type="NCBI Taxonomy" id="69004"/>
    <lineage>
        <taxon>Eukaryota</taxon>
        <taxon>Metazoa</taxon>
        <taxon>Ecdysozoa</taxon>
        <taxon>Arthropoda</taxon>
        <taxon>Hexapoda</taxon>
        <taxon>Insecta</taxon>
        <taxon>Pterygota</taxon>
        <taxon>Neoptera</taxon>
        <taxon>Endopterygota</taxon>
        <taxon>Diptera</taxon>
        <taxon>Nematocera</taxon>
        <taxon>Culicoidea</taxon>
        <taxon>Culicidae</taxon>
        <taxon>Anophelinae</taxon>
        <taxon>Anopheles</taxon>
    </lineage>
</organism>
<feature type="chain" id="PRO_5008132963" description="CTLH domain-containing protein" evidence="1">
    <location>
        <begin position="27"/>
        <end position="516"/>
    </location>
</feature>
<feature type="domain" description="CTLH" evidence="2">
    <location>
        <begin position="441"/>
        <end position="477"/>
    </location>
</feature>
<keyword evidence="4" id="KW-1185">Reference proteome</keyword>
<feature type="signal peptide" evidence="1">
    <location>
        <begin position="1"/>
        <end position="26"/>
    </location>
</feature>
<accession>A0A182QLE5</accession>
<dbReference type="EMBL" id="AXCN02000547">
    <property type="status" value="NOT_ANNOTATED_CDS"/>
    <property type="molecule type" value="Genomic_DNA"/>
</dbReference>
<dbReference type="InterPro" id="IPR006595">
    <property type="entry name" value="CTLH_C"/>
</dbReference>
<evidence type="ECO:0000313" key="3">
    <source>
        <dbReference type="EnsemblMetazoa" id="AFAF012548-PA"/>
    </source>
</evidence>
<protein>
    <recommendedName>
        <fullName evidence="2">CTLH domain-containing protein</fullName>
    </recommendedName>
</protein>
<reference evidence="3" key="2">
    <citation type="submission" date="2020-05" db="UniProtKB">
        <authorList>
            <consortium name="EnsemblMetazoa"/>
        </authorList>
    </citation>
    <scope>IDENTIFICATION</scope>
    <source>
        <strain evidence="3">FAR1</strain>
    </source>
</reference>
<reference evidence="4" key="1">
    <citation type="submission" date="2014-01" db="EMBL/GenBank/DDBJ databases">
        <title>The Genome Sequence of Anopheles farauti FAR1 (V2).</title>
        <authorList>
            <consortium name="The Broad Institute Genomics Platform"/>
            <person name="Neafsey D.E."/>
            <person name="Besansky N."/>
            <person name="Howell P."/>
            <person name="Walton C."/>
            <person name="Young S.K."/>
            <person name="Zeng Q."/>
            <person name="Gargeya S."/>
            <person name="Fitzgerald M."/>
            <person name="Haas B."/>
            <person name="Abouelleil A."/>
            <person name="Allen A.W."/>
            <person name="Alvarado L."/>
            <person name="Arachchi H.M."/>
            <person name="Berlin A.M."/>
            <person name="Chapman S.B."/>
            <person name="Gainer-Dewar J."/>
            <person name="Goldberg J."/>
            <person name="Griggs A."/>
            <person name="Gujja S."/>
            <person name="Hansen M."/>
            <person name="Howarth C."/>
            <person name="Imamovic A."/>
            <person name="Ireland A."/>
            <person name="Larimer J."/>
            <person name="McCowan C."/>
            <person name="Murphy C."/>
            <person name="Pearson M."/>
            <person name="Poon T.W."/>
            <person name="Priest M."/>
            <person name="Roberts A."/>
            <person name="Saif S."/>
            <person name="Shea T."/>
            <person name="Sisk P."/>
            <person name="Sykes S."/>
            <person name="Wortman J."/>
            <person name="Nusbaum C."/>
            <person name="Birren B."/>
        </authorList>
    </citation>
    <scope>NUCLEOTIDE SEQUENCE [LARGE SCALE GENOMIC DNA]</scope>
    <source>
        <strain evidence="4">FAR1</strain>
    </source>
</reference>
<dbReference type="EnsemblMetazoa" id="AFAF012548-RA">
    <property type="protein sequence ID" value="AFAF012548-PA"/>
    <property type="gene ID" value="AFAF012548"/>
</dbReference>
<evidence type="ECO:0000259" key="2">
    <source>
        <dbReference type="PROSITE" id="PS50897"/>
    </source>
</evidence>
<evidence type="ECO:0000256" key="1">
    <source>
        <dbReference type="SAM" id="SignalP"/>
    </source>
</evidence>
<dbReference type="AlphaFoldDB" id="A0A182QLE5"/>